<gene>
    <name evidence="1" type="ORF">AVEN_8572_1</name>
</gene>
<dbReference type="EMBL" id="BGPR01040500">
    <property type="protein sequence ID" value="GBO16631.1"/>
    <property type="molecule type" value="Genomic_DNA"/>
</dbReference>
<accession>A0A4Y2UWL5</accession>
<comment type="caution">
    <text evidence="1">The sequence shown here is derived from an EMBL/GenBank/DDBJ whole genome shotgun (WGS) entry which is preliminary data.</text>
</comment>
<dbReference type="AlphaFoldDB" id="A0A4Y2UWL5"/>
<evidence type="ECO:0000313" key="1">
    <source>
        <dbReference type="EMBL" id="GBO16631.1"/>
    </source>
</evidence>
<keyword evidence="2" id="KW-1185">Reference proteome</keyword>
<organism evidence="1 2">
    <name type="scientific">Araneus ventricosus</name>
    <name type="common">Orbweaver spider</name>
    <name type="synonym">Epeira ventricosa</name>
    <dbReference type="NCBI Taxonomy" id="182803"/>
    <lineage>
        <taxon>Eukaryota</taxon>
        <taxon>Metazoa</taxon>
        <taxon>Ecdysozoa</taxon>
        <taxon>Arthropoda</taxon>
        <taxon>Chelicerata</taxon>
        <taxon>Arachnida</taxon>
        <taxon>Araneae</taxon>
        <taxon>Araneomorphae</taxon>
        <taxon>Entelegynae</taxon>
        <taxon>Araneoidea</taxon>
        <taxon>Araneidae</taxon>
        <taxon>Araneus</taxon>
    </lineage>
</organism>
<reference evidence="1 2" key="1">
    <citation type="journal article" date="2019" name="Sci. Rep.">
        <title>Orb-weaving spider Araneus ventricosus genome elucidates the spidroin gene catalogue.</title>
        <authorList>
            <person name="Kono N."/>
            <person name="Nakamura H."/>
            <person name="Ohtoshi R."/>
            <person name="Moran D.A.P."/>
            <person name="Shinohara A."/>
            <person name="Yoshida Y."/>
            <person name="Fujiwara M."/>
            <person name="Mori M."/>
            <person name="Tomita M."/>
            <person name="Arakawa K."/>
        </authorList>
    </citation>
    <scope>NUCLEOTIDE SEQUENCE [LARGE SCALE GENOMIC DNA]</scope>
</reference>
<name>A0A4Y2UWL5_ARAVE</name>
<dbReference type="Proteomes" id="UP000499080">
    <property type="component" value="Unassembled WGS sequence"/>
</dbReference>
<proteinExistence type="predicted"/>
<evidence type="ECO:0000313" key="2">
    <source>
        <dbReference type="Proteomes" id="UP000499080"/>
    </source>
</evidence>
<sequence length="101" mass="11359">MRECIASRQSRECAQSQIPSRWRNGVWPPLLVQHIDIIRMPLTFKSTARTHSCGRRLRRGSPVSTASTVAVTGIRHGDTWRCSVLTGVTQLGEEFHEITTS</sequence>
<protein>
    <submittedName>
        <fullName evidence="1">Uncharacterized protein</fullName>
    </submittedName>
</protein>